<dbReference type="InterPro" id="IPR038020">
    <property type="entry name" value="MbtH-like_sf"/>
</dbReference>
<sequence>MADDLNDDRLYRVVRNDEEQYSIWAADREPPAGWHTEGTEGTRQECLDRIDTVWTDMRPASLRRRMEQAGT</sequence>
<reference evidence="2 3" key="1">
    <citation type="journal article" date="2019" name="J. Ind. Microbiol. Biotechnol.">
        <title>The complete genomic sequence of Streptomyces spectabilis NRRL-2792 and identification of secondary metabolite biosynthetic gene clusters.</title>
        <authorList>
            <person name="Sinha A."/>
            <person name="Phillips-Salemka S."/>
            <person name="Niraula T.A."/>
            <person name="Short K.A."/>
            <person name="Niraula N.P."/>
        </authorList>
    </citation>
    <scope>NUCLEOTIDE SEQUENCE [LARGE SCALE GENOMIC DNA]</scope>
    <source>
        <strain evidence="2 3">NRRL 2792</strain>
    </source>
</reference>
<proteinExistence type="predicted"/>
<dbReference type="AlphaFoldDB" id="A0A516R3J8"/>
<dbReference type="GO" id="GO:0005829">
    <property type="term" value="C:cytosol"/>
    <property type="evidence" value="ECO:0007669"/>
    <property type="project" value="TreeGrafter"/>
</dbReference>
<dbReference type="Proteomes" id="UP000316806">
    <property type="component" value="Chromosome"/>
</dbReference>
<dbReference type="InterPro" id="IPR005153">
    <property type="entry name" value="MbtH-like_dom"/>
</dbReference>
<evidence type="ECO:0000313" key="2">
    <source>
        <dbReference type="EMBL" id="QDQ10230.1"/>
    </source>
</evidence>
<evidence type="ECO:0000259" key="1">
    <source>
        <dbReference type="SMART" id="SM00923"/>
    </source>
</evidence>
<evidence type="ECO:0000313" key="3">
    <source>
        <dbReference type="Proteomes" id="UP000316806"/>
    </source>
</evidence>
<organism evidence="2 3">
    <name type="scientific">Streptomyces spectabilis</name>
    <dbReference type="NCBI Taxonomy" id="68270"/>
    <lineage>
        <taxon>Bacteria</taxon>
        <taxon>Bacillati</taxon>
        <taxon>Actinomycetota</taxon>
        <taxon>Actinomycetes</taxon>
        <taxon>Kitasatosporales</taxon>
        <taxon>Streptomycetaceae</taxon>
        <taxon>Streptomyces</taxon>
    </lineage>
</organism>
<dbReference type="RefSeq" id="WP_144001990.1">
    <property type="nucleotide sequence ID" value="NZ_CP040916.1"/>
</dbReference>
<dbReference type="PANTHER" id="PTHR38444:SF1">
    <property type="entry name" value="ENTEROBACTIN BIOSYNTHESIS PROTEIN YBDZ"/>
    <property type="match status" value="1"/>
</dbReference>
<dbReference type="SMART" id="SM00923">
    <property type="entry name" value="MbtH"/>
    <property type="match status" value="1"/>
</dbReference>
<gene>
    <name evidence="2" type="ORF">FH965_06380</name>
</gene>
<protein>
    <submittedName>
        <fullName evidence="2">MbtH family NRPS accessory protein</fullName>
    </submittedName>
</protein>
<feature type="domain" description="MbtH-like" evidence="1">
    <location>
        <begin position="2"/>
        <end position="52"/>
    </location>
</feature>
<dbReference type="InterPro" id="IPR037407">
    <property type="entry name" value="MLP_fam"/>
</dbReference>
<dbReference type="Pfam" id="PF03621">
    <property type="entry name" value="MbtH"/>
    <property type="match status" value="1"/>
</dbReference>
<dbReference type="Gene3D" id="3.90.820.10">
    <property type="entry name" value="Structural Genomics, Unknown Function 30-nov-00 1gh9 Mol_id"/>
    <property type="match status" value="1"/>
</dbReference>
<accession>A0A516R3J8</accession>
<dbReference type="PANTHER" id="PTHR38444">
    <property type="entry name" value="ENTEROBACTIN BIOSYNTHESIS PROTEIN YBDZ"/>
    <property type="match status" value="1"/>
</dbReference>
<dbReference type="GO" id="GO:0019290">
    <property type="term" value="P:siderophore biosynthetic process"/>
    <property type="evidence" value="ECO:0007669"/>
    <property type="project" value="TreeGrafter"/>
</dbReference>
<dbReference type="SUPFAM" id="SSF160582">
    <property type="entry name" value="MbtH-like"/>
    <property type="match status" value="1"/>
</dbReference>
<name>A0A516R3J8_STRST</name>
<dbReference type="EMBL" id="CP040916">
    <property type="protein sequence ID" value="QDQ10230.1"/>
    <property type="molecule type" value="Genomic_DNA"/>
</dbReference>